<evidence type="ECO:0000313" key="13">
    <source>
        <dbReference type="Proteomes" id="UP000321436"/>
    </source>
</evidence>
<comment type="caution">
    <text evidence="12">The sequence shown here is derived from an EMBL/GenBank/DDBJ whole genome shotgun (WGS) entry which is preliminary data.</text>
</comment>
<evidence type="ECO:0000256" key="3">
    <source>
        <dbReference type="ARBA" id="ARBA00006206"/>
    </source>
</evidence>
<feature type="active site" description="Proton acceptor" evidence="9">
    <location>
        <position position="344"/>
    </location>
</feature>
<dbReference type="RefSeq" id="WP_146866043.1">
    <property type="nucleotide sequence ID" value="NZ_JBHUOY010000001.1"/>
</dbReference>
<dbReference type="NCBIfam" id="NF008277">
    <property type="entry name" value="PRK11055.1"/>
    <property type="match status" value="1"/>
</dbReference>
<organism evidence="12 13">
    <name type="scientific">Chitinophaga cymbidii</name>
    <dbReference type="NCBI Taxonomy" id="1096750"/>
    <lineage>
        <taxon>Bacteria</taxon>
        <taxon>Pseudomonadati</taxon>
        <taxon>Bacteroidota</taxon>
        <taxon>Chitinophagia</taxon>
        <taxon>Chitinophagales</taxon>
        <taxon>Chitinophagaceae</taxon>
        <taxon>Chitinophaga</taxon>
    </lineage>
</organism>
<comment type="similarity">
    <text evidence="3 8">Belongs to the aldose epimerase family.</text>
</comment>
<feature type="binding site" evidence="10">
    <location>
        <position position="280"/>
    </location>
    <ligand>
        <name>beta-D-galactose</name>
        <dbReference type="ChEBI" id="CHEBI:27667"/>
    </ligand>
</feature>
<evidence type="ECO:0000256" key="11">
    <source>
        <dbReference type="PIRSR" id="PIRSR005096-3"/>
    </source>
</evidence>
<dbReference type="GO" id="GO:0004034">
    <property type="term" value="F:aldose 1-epimerase activity"/>
    <property type="evidence" value="ECO:0007669"/>
    <property type="project" value="UniProtKB-EC"/>
</dbReference>
<keyword evidence="6 8" id="KW-0413">Isomerase</keyword>
<evidence type="ECO:0000256" key="4">
    <source>
        <dbReference type="ARBA" id="ARBA00011245"/>
    </source>
</evidence>
<evidence type="ECO:0000256" key="6">
    <source>
        <dbReference type="ARBA" id="ARBA00023235"/>
    </source>
</evidence>
<proteinExistence type="inferred from homology"/>
<evidence type="ECO:0000256" key="10">
    <source>
        <dbReference type="PIRSR" id="PIRSR005096-2"/>
    </source>
</evidence>
<keyword evidence="5" id="KW-0106">Calcium</keyword>
<dbReference type="PIRSF" id="PIRSF005096">
    <property type="entry name" value="GALM"/>
    <property type="match status" value="1"/>
</dbReference>
<comment type="cofactor">
    <cofactor evidence="1">
        <name>Ca(2+)</name>
        <dbReference type="ChEBI" id="CHEBI:29108"/>
    </cofactor>
</comment>
<evidence type="ECO:0000256" key="2">
    <source>
        <dbReference type="ARBA" id="ARBA00005028"/>
    </source>
</evidence>
<sequence length="379" mass="41051">MFIKQISLMTIISGSLIATSCNSAGKKAEESTDSVATTAAPQPYGHVDGQEVLQYTLTNANGIVVKVLNYGGVITDIITPDRDGNKGNIVLSYDSLAGYLQKGNPYFGTLVGRYGNRIAKATFQLDGQTYKLAANDHGNTLHGGMKGFDKVVWKATPQPGDSSLVLEYTSKDGEEGYPGNLQVQVTYTLTADNALKIEYAATTDKATPVNLTQHTYFNLSAGKDANILDHVLQLNASNYTPVDDLLIPTGKISPVKGTPMDFTAAKKIGQDIGKVKGGYDHNWVFDKQGFDTVGSLYHEASGRYMTMATSEPAVQFYSGNFLDGSLDYTRDGAKYVQHAGMCLEAQHFPDSPNQPSFPNTILKPGERYTQTTVYQFGVK</sequence>
<dbReference type="SUPFAM" id="SSF74650">
    <property type="entry name" value="Galactose mutarotase-like"/>
    <property type="match status" value="1"/>
</dbReference>
<evidence type="ECO:0000313" key="12">
    <source>
        <dbReference type="EMBL" id="GEP97961.1"/>
    </source>
</evidence>
<comment type="pathway">
    <text evidence="2 8">Carbohydrate metabolism; hexose metabolism.</text>
</comment>
<comment type="subunit">
    <text evidence="4">Monomer.</text>
</comment>
<gene>
    <name evidence="12" type="primary">galM</name>
    <name evidence="12" type="ORF">CCY01nite_42210</name>
</gene>
<dbReference type="GO" id="GO:0033499">
    <property type="term" value="P:galactose catabolic process via UDP-galactose, Leloir pathway"/>
    <property type="evidence" value="ECO:0007669"/>
    <property type="project" value="TreeGrafter"/>
</dbReference>
<dbReference type="PANTHER" id="PTHR10091">
    <property type="entry name" value="ALDOSE-1-EPIMERASE"/>
    <property type="match status" value="1"/>
</dbReference>
<feature type="binding site" evidence="11">
    <location>
        <begin position="214"/>
        <end position="216"/>
    </location>
    <ligand>
        <name>beta-D-galactose</name>
        <dbReference type="ChEBI" id="CHEBI:27667"/>
    </ligand>
</feature>
<dbReference type="InterPro" id="IPR008183">
    <property type="entry name" value="Aldose_1/G6P_1-epimerase"/>
</dbReference>
<keyword evidence="7 8" id="KW-0119">Carbohydrate metabolism</keyword>
<dbReference type="Gene3D" id="2.70.98.10">
    <property type="match status" value="1"/>
</dbReference>
<name>A0A512RQI9_9BACT</name>
<dbReference type="InterPro" id="IPR014718">
    <property type="entry name" value="GH-type_carb-bd"/>
</dbReference>
<evidence type="ECO:0000256" key="7">
    <source>
        <dbReference type="ARBA" id="ARBA00023277"/>
    </source>
</evidence>
<evidence type="ECO:0000256" key="9">
    <source>
        <dbReference type="PIRSR" id="PIRSR005096-1"/>
    </source>
</evidence>
<dbReference type="PROSITE" id="PS51257">
    <property type="entry name" value="PROKAR_LIPOPROTEIN"/>
    <property type="match status" value="1"/>
</dbReference>
<evidence type="ECO:0000256" key="5">
    <source>
        <dbReference type="ARBA" id="ARBA00022837"/>
    </source>
</evidence>
<dbReference type="InterPro" id="IPR047215">
    <property type="entry name" value="Galactose_mutarotase-like"/>
</dbReference>
<dbReference type="Proteomes" id="UP000321436">
    <property type="component" value="Unassembled WGS sequence"/>
</dbReference>
<feature type="active site" description="Proton donor" evidence="9">
    <location>
        <position position="214"/>
    </location>
</feature>
<dbReference type="OrthoDB" id="9779408at2"/>
<dbReference type="InterPro" id="IPR015443">
    <property type="entry name" value="Aldose_1-epimerase"/>
</dbReference>
<dbReference type="GO" id="GO:0030246">
    <property type="term" value="F:carbohydrate binding"/>
    <property type="evidence" value="ECO:0007669"/>
    <property type="project" value="InterPro"/>
</dbReference>
<keyword evidence="13" id="KW-1185">Reference proteome</keyword>
<dbReference type="InterPro" id="IPR011013">
    <property type="entry name" value="Gal_mutarotase_sf_dom"/>
</dbReference>
<evidence type="ECO:0000256" key="1">
    <source>
        <dbReference type="ARBA" id="ARBA00001913"/>
    </source>
</evidence>
<feature type="binding site" evidence="11">
    <location>
        <begin position="116"/>
        <end position="117"/>
    </location>
    <ligand>
        <name>beta-D-galactose</name>
        <dbReference type="ChEBI" id="CHEBI:27667"/>
    </ligand>
</feature>
<evidence type="ECO:0000256" key="8">
    <source>
        <dbReference type="PIRNR" id="PIRNR005096"/>
    </source>
</evidence>
<comment type="catalytic activity">
    <reaction evidence="8">
        <text>alpha-D-glucose = beta-D-glucose</text>
        <dbReference type="Rhea" id="RHEA:10264"/>
        <dbReference type="ChEBI" id="CHEBI:15903"/>
        <dbReference type="ChEBI" id="CHEBI:17925"/>
        <dbReference type="EC" id="5.1.3.3"/>
    </reaction>
</comment>
<dbReference type="UniPathway" id="UPA00242"/>
<dbReference type="EC" id="5.1.3.3" evidence="8"/>
<reference evidence="12 13" key="1">
    <citation type="submission" date="2019-07" db="EMBL/GenBank/DDBJ databases">
        <title>Whole genome shotgun sequence of Chitinophaga cymbidii NBRC 109752.</title>
        <authorList>
            <person name="Hosoyama A."/>
            <person name="Uohara A."/>
            <person name="Ohji S."/>
            <person name="Ichikawa N."/>
        </authorList>
    </citation>
    <scope>NUCLEOTIDE SEQUENCE [LARGE SCALE GENOMIC DNA]</scope>
    <source>
        <strain evidence="12 13">NBRC 109752</strain>
    </source>
</reference>
<accession>A0A512RQI9</accession>
<dbReference type="Pfam" id="PF01263">
    <property type="entry name" value="Aldose_epim"/>
    <property type="match status" value="1"/>
</dbReference>
<dbReference type="GO" id="GO:0006006">
    <property type="term" value="P:glucose metabolic process"/>
    <property type="evidence" value="ECO:0007669"/>
    <property type="project" value="TreeGrafter"/>
</dbReference>
<dbReference type="EMBL" id="BKAU01000005">
    <property type="protein sequence ID" value="GEP97961.1"/>
    <property type="molecule type" value="Genomic_DNA"/>
</dbReference>
<dbReference type="CDD" id="cd09019">
    <property type="entry name" value="galactose_mutarotase_like"/>
    <property type="match status" value="1"/>
</dbReference>
<protein>
    <recommendedName>
        <fullName evidence="8">Aldose 1-epimerase</fullName>
        <ecNumber evidence="8">5.1.3.3</ecNumber>
    </recommendedName>
</protein>
<dbReference type="PANTHER" id="PTHR10091:SF0">
    <property type="entry name" value="GALACTOSE MUTAROTASE"/>
    <property type="match status" value="1"/>
</dbReference>
<dbReference type="AlphaFoldDB" id="A0A512RQI9"/>